<reference evidence="4 5" key="1">
    <citation type="submission" date="2014-02" db="EMBL/GenBank/DDBJ databases">
        <title>The small core and large imbalanced accessory genome model reveals a collaborative survival strategy of Sorangium cellulosum strains in nature.</title>
        <authorList>
            <person name="Han K."/>
            <person name="Peng R."/>
            <person name="Blom J."/>
            <person name="Li Y.-Z."/>
        </authorList>
    </citation>
    <scope>NUCLEOTIDE SEQUENCE [LARGE SCALE GENOMIC DNA]</scope>
    <source>
        <strain evidence="4 5">So0011-07</strain>
    </source>
</reference>
<feature type="compositionally biased region" description="Low complexity" evidence="1">
    <location>
        <begin position="955"/>
        <end position="967"/>
    </location>
</feature>
<proteinExistence type="predicted"/>
<keyword evidence="2" id="KW-1133">Transmembrane helix</keyword>
<feature type="transmembrane region" description="Helical" evidence="2">
    <location>
        <begin position="20"/>
        <end position="41"/>
    </location>
</feature>
<evidence type="ECO:0000256" key="1">
    <source>
        <dbReference type="SAM" id="MobiDB-lite"/>
    </source>
</evidence>
<sequence length="1287" mass="141438">MKPLDDAKKTLQGTVAGIDPRVIAVVLILVPILAVVAVVLYKRYKARKDAKKAAAPPVLAPAPAAADQGAQVGASQLRQAWKRFLGKLPSHYGRSILNFEQFVVFGDAASGKSTMADAYTDWRRQAKQFIASQADDKDLPIYLTSNAVVMEIPAKILHDSGPACRRALENLWKPLYARRSPTVVVVADARRLREDPPQALEELAETIRGKINLLSSLRQRSLEVRVVLTHLDALEGYADLASFCRAQSISMRVALPAKDDVGACLEAWLEDMRQHLPRALTALDADAYRRVVSFLRQAPPLLPPLRHFLTSLYAHEALSFDPVRGGLFLASDPPGAPSPLRRASERGPGPDPRLRHLTAAALVSSGVMTFLGIAFVHQQGLWEKASDSLKSYSPTDAYATREQERRKQIVAFTARHGSWLDTHPNFFEGPRERMRAELSERIRSQLLVPRLREVAQVGLKGRLPMRQSRSLYCLALIHSDKHDMLGILQRKDKDGRNRLNIWEAMTGIQGDLIEDYLENSDAPSLDVVSFDIENEASSLFDTPKPWAAFLRDLHAAMSHGDLKPAGLEALQQQAEDLEGNLDRVRNADIVLDILKDSAADNGAEPRMKGAAAGGSGERQSDEVRASLMRVAAIYEQQFQRFLRDQEAFRDLDVNEFANVLHSVRTAGLEINKAGGGLDDLVRRLQDLSDEGRHGDDEAKHIALGDSKLDFNEGAWAAVIRKSKASLLVQDFMHNAAQRSVFFGATSDGLAPAVWNPAGDAAAIFTGRSVLEGRYTAAAYEAHVRKPVLGLRALLSAPKAAKQGAGAQGDKQDAEALVSEQDQAQLEEFVRRGVEEYANEYDQQASRFVKGFTLTAPSVEALRVALAQMSDKAGRTTFDDFLRIVDQNTTLDVRALEAKEEPMLAPMKKVVEDFAHWHEVVDGNGAAPRIVQYKEILGRMLGDLEGQAASPEEATGKAPAKDAAPPAEGGEKAPGETLEQALTPTGRLVLKDLSRDAGAYPALIRGWIRTSGLPQDQQGPFLAPITHISTIGRQDIQSVVWRVFRRDFMPELQRVAALFPFDPAAEEEVTPQQLVELFHPKEGRVYDLFRRYMEPLSQVDSKSGFRSLPSVRQSLALPEKMYPIVNAVGVLSARLWDDKGKPLPLRYTVATVPLGRGPSETNALTLVYFNVGSGSLFNFNQKPTTRALSLDWSVPSTSQVGVQLTNTESREKTDPDPVVVEGSCFSFLRLLRKAKQPPSPVSQPAGARLYTWDIPVAGGDKVRAQLVLEEDPWETFALGKAVRAASAP</sequence>
<organism evidence="4 5">
    <name type="scientific">Sorangium cellulosum</name>
    <name type="common">Polyangium cellulosum</name>
    <dbReference type="NCBI Taxonomy" id="56"/>
    <lineage>
        <taxon>Bacteria</taxon>
        <taxon>Pseudomonadati</taxon>
        <taxon>Myxococcota</taxon>
        <taxon>Polyangia</taxon>
        <taxon>Polyangiales</taxon>
        <taxon>Polyangiaceae</taxon>
        <taxon>Sorangium</taxon>
    </lineage>
</organism>
<comment type="caution">
    <text evidence="4">The sequence shown here is derived from an EMBL/GenBank/DDBJ whole genome shotgun (WGS) entry which is preliminary data.</text>
</comment>
<protein>
    <recommendedName>
        <fullName evidence="3">Type VI secretion system component TssM1 N-terminal domain-containing protein</fullName>
    </recommendedName>
</protein>
<feature type="region of interest" description="Disordered" evidence="1">
    <location>
        <begin position="333"/>
        <end position="352"/>
    </location>
</feature>
<dbReference type="InterPro" id="IPR025743">
    <property type="entry name" value="TssM1_N"/>
</dbReference>
<keyword evidence="2" id="KW-0812">Transmembrane</keyword>
<dbReference type="Proteomes" id="UP000075635">
    <property type="component" value="Unassembled WGS sequence"/>
</dbReference>
<feature type="region of interest" description="Disordered" evidence="1">
    <location>
        <begin position="946"/>
        <end position="980"/>
    </location>
</feature>
<keyword evidence="2" id="KW-0472">Membrane</keyword>
<accession>A0A150RUN5</accession>
<dbReference type="EMBL" id="JEMB01002027">
    <property type="protein sequence ID" value="KYF83925.1"/>
    <property type="molecule type" value="Genomic_DNA"/>
</dbReference>
<evidence type="ECO:0000259" key="3">
    <source>
        <dbReference type="Pfam" id="PF14331"/>
    </source>
</evidence>
<evidence type="ECO:0000313" key="4">
    <source>
        <dbReference type="EMBL" id="KYF83925.1"/>
    </source>
</evidence>
<name>A0A150RUN5_SORCE</name>
<evidence type="ECO:0000256" key="2">
    <source>
        <dbReference type="SAM" id="Phobius"/>
    </source>
</evidence>
<feature type="domain" description="Type VI secretion system component TssM1 N-terminal" evidence="3">
    <location>
        <begin position="183"/>
        <end position="342"/>
    </location>
</feature>
<gene>
    <name evidence="4" type="ORF">BE17_43075</name>
</gene>
<evidence type="ECO:0000313" key="5">
    <source>
        <dbReference type="Proteomes" id="UP000075635"/>
    </source>
</evidence>
<dbReference type="Pfam" id="PF14331">
    <property type="entry name" value="IcmF-related_N"/>
    <property type="match status" value="1"/>
</dbReference>